<name>A0A1H6F5I9_9GAMM</name>
<dbReference type="RefSeq" id="WP_103918332.1">
    <property type="nucleotide sequence ID" value="NZ_FMSV02000031.1"/>
</dbReference>
<sequence length="71" mass="7318">MSEPNGILVLGGSGFVGQCLLPHLPPPVYVISRQKLSNLPVGAQAFQVGLDDVPTLKKNSAGMSLADTSGE</sequence>
<dbReference type="EMBL" id="FMSV02000031">
    <property type="protein sequence ID" value="SEH04244.1"/>
    <property type="molecule type" value="Genomic_DNA"/>
</dbReference>
<dbReference type="OrthoDB" id="9803010at2"/>
<accession>A0A1H6F5I9</accession>
<proteinExistence type="predicted"/>
<dbReference type="Proteomes" id="UP000236724">
    <property type="component" value="Unassembled WGS sequence"/>
</dbReference>
<organism evidence="1 2">
    <name type="scientific">Candidatus Venteria ishoeyi</name>
    <dbReference type="NCBI Taxonomy" id="1899563"/>
    <lineage>
        <taxon>Bacteria</taxon>
        <taxon>Pseudomonadati</taxon>
        <taxon>Pseudomonadota</taxon>
        <taxon>Gammaproteobacteria</taxon>
        <taxon>Thiotrichales</taxon>
        <taxon>Thiotrichaceae</taxon>
        <taxon>Venteria</taxon>
    </lineage>
</organism>
<gene>
    <name evidence="1" type="ORF">MBHS_00089</name>
</gene>
<evidence type="ECO:0008006" key="3">
    <source>
        <dbReference type="Google" id="ProtNLM"/>
    </source>
</evidence>
<dbReference type="AlphaFoldDB" id="A0A1H6F5I9"/>
<evidence type="ECO:0000313" key="2">
    <source>
        <dbReference type="Proteomes" id="UP000236724"/>
    </source>
</evidence>
<evidence type="ECO:0000313" key="1">
    <source>
        <dbReference type="EMBL" id="SEH04244.1"/>
    </source>
</evidence>
<protein>
    <recommendedName>
        <fullName evidence="3">NAD-dependent epimerase/dehydratase domain-containing protein</fullName>
    </recommendedName>
</protein>
<keyword evidence="2" id="KW-1185">Reference proteome</keyword>
<reference evidence="1 2" key="1">
    <citation type="submission" date="2016-10" db="EMBL/GenBank/DDBJ databases">
        <authorList>
            <person name="de Groot N.N."/>
        </authorList>
    </citation>
    <scope>NUCLEOTIDE SEQUENCE [LARGE SCALE GENOMIC DNA]</scope>
    <source>
        <strain evidence="1">MBHS1</strain>
    </source>
</reference>